<keyword evidence="1" id="KW-0732">Signal</keyword>
<evidence type="ECO:0000313" key="2">
    <source>
        <dbReference type="EMBL" id="MBK6265657.1"/>
    </source>
</evidence>
<dbReference type="EMBL" id="JAEQBW010000004">
    <property type="protein sequence ID" value="MBK6265657.1"/>
    <property type="molecule type" value="Genomic_DNA"/>
</dbReference>
<proteinExistence type="predicted"/>
<dbReference type="SUPFAM" id="SSF54427">
    <property type="entry name" value="NTF2-like"/>
    <property type="match status" value="1"/>
</dbReference>
<keyword evidence="3" id="KW-1185">Reference proteome</keyword>
<gene>
    <name evidence="2" type="ORF">JKA74_11465</name>
</gene>
<feature type="signal peptide" evidence="1">
    <location>
        <begin position="1"/>
        <end position="25"/>
    </location>
</feature>
<accession>A0A934WZE2</accession>
<reference evidence="2" key="1">
    <citation type="submission" date="2021-01" db="EMBL/GenBank/DDBJ databases">
        <title>Marivirga aurantiaca sp. nov., isolated from intertidal surface sediments.</title>
        <authorList>
            <person name="Zhang M."/>
        </authorList>
    </citation>
    <scope>NUCLEOTIDE SEQUENCE</scope>
    <source>
        <strain evidence="2">S37H4</strain>
    </source>
</reference>
<dbReference type="InterPro" id="IPR032710">
    <property type="entry name" value="NTF2-like_dom_sf"/>
</dbReference>
<dbReference type="RefSeq" id="WP_201431332.1">
    <property type="nucleotide sequence ID" value="NZ_JAEQBW010000004.1"/>
</dbReference>
<comment type="caution">
    <text evidence="2">The sequence shown here is derived from an EMBL/GenBank/DDBJ whole genome shotgun (WGS) entry which is preliminary data.</text>
</comment>
<name>A0A934WZE2_9BACT</name>
<organism evidence="2 3">
    <name type="scientific">Marivirga aurantiaca</name>
    <dbReference type="NCBI Taxonomy" id="2802615"/>
    <lineage>
        <taxon>Bacteria</taxon>
        <taxon>Pseudomonadati</taxon>
        <taxon>Bacteroidota</taxon>
        <taxon>Cytophagia</taxon>
        <taxon>Cytophagales</taxon>
        <taxon>Marivirgaceae</taxon>
        <taxon>Marivirga</taxon>
    </lineage>
</organism>
<sequence>MKTYVNFQPLLVILLFFLNTISVNAQTNSKDSQSIYDELAIKDSLMFKIGFDQCDLTMVKSLINEDFEFYHDIGGIDSSREDFINTMRRNLCPNGENAIRRELVQGSLKVFPLYDNGVLYGAIQTGSHRFPQADSHTSENNSAAQFMHLWLLKNGEWKISRVLSFDHQ</sequence>
<protein>
    <submittedName>
        <fullName evidence="2">Nuclear transport factor 2 family protein</fullName>
    </submittedName>
</protein>
<evidence type="ECO:0000256" key="1">
    <source>
        <dbReference type="SAM" id="SignalP"/>
    </source>
</evidence>
<dbReference type="Proteomes" id="UP000611723">
    <property type="component" value="Unassembled WGS sequence"/>
</dbReference>
<dbReference type="AlphaFoldDB" id="A0A934WZE2"/>
<feature type="chain" id="PRO_5037206214" evidence="1">
    <location>
        <begin position="26"/>
        <end position="168"/>
    </location>
</feature>
<evidence type="ECO:0000313" key="3">
    <source>
        <dbReference type="Proteomes" id="UP000611723"/>
    </source>
</evidence>